<evidence type="ECO:0000259" key="2">
    <source>
        <dbReference type="Pfam" id="PF01108"/>
    </source>
</evidence>
<dbReference type="SUPFAM" id="SSF49265">
    <property type="entry name" value="Fibronectin type III"/>
    <property type="match status" value="2"/>
</dbReference>
<keyword evidence="1" id="KW-1133">Transmembrane helix</keyword>
<dbReference type="PANTHER" id="PTHR20859">
    <property type="entry name" value="INTERFERON/INTERLEUKIN RECEPTOR"/>
    <property type="match status" value="1"/>
</dbReference>
<dbReference type="GO" id="GO:0005886">
    <property type="term" value="C:plasma membrane"/>
    <property type="evidence" value="ECO:0007669"/>
    <property type="project" value="TreeGrafter"/>
</dbReference>
<dbReference type="Ensembl" id="ENSPKIT00000013680.1">
    <property type="protein sequence ID" value="ENSPKIP00000032805.1"/>
    <property type="gene ID" value="ENSPKIG00000012760.1"/>
</dbReference>
<dbReference type="GeneTree" id="ENSGT00510000048354"/>
<dbReference type="InterPro" id="IPR050650">
    <property type="entry name" value="Type-II_Cytokine-TF_Rcpt"/>
</dbReference>
<feature type="domain" description="Fibronectin type-III" evidence="2">
    <location>
        <begin position="89"/>
        <end position="189"/>
    </location>
</feature>
<organism evidence="3 4">
    <name type="scientific">Paramormyrops kingsleyae</name>
    <dbReference type="NCBI Taxonomy" id="1676925"/>
    <lineage>
        <taxon>Eukaryota</taxon>
        <taxon>Metazoa</taxon>
        <taxon>Chordata</taxon>
        <taxon>Craniata</taxon>
        <taxon>Vertebrata</taxon>
        <taxon>Euteleostomi</taxon>
        <taxon>Actinopterygii</taxon>
        <taxon>Neopterygii</taxon>
        <taxon>Teleostei</taxon>
        <taxon>Osteoglossocephala</taxon>
        <taxon>Osteoglossomorpha</taxon>
        <taxon>Osteoglossiformes</taxon>
        <taxon>Mormyridae</taxon>
        <taxon>Paramormyrops</taxon>
    </lineage>
</organism>
<protein>
    <recommendedName>
        <fullName evidence="2">Fibronectin type-III domain-containing protein</fullName>
    </recommendedName>
</protein>
<dbReference type="InterPro" id="IPR003961">
    <property type="entry name" value="FN3_dom"/>
</dbReference>
<feature type="transmembrane region" description="Helical" evidence="1">
    <location>
        <begin position="297"/>
        <end position="319"/>
    </location>
</feature>
<sequence length="380" mass="42454">MKLGSATRLAGSCYTGLTAPVTQRQTAVERLPGGSLLMPRAAESGRGYATEEGLQEKTSVRGRGIRGRTGVRKVMQQTRCCLVLLTSGCFIVQVLGAELLSHPRDVLMESVNMRHVLRWSPPVVACSTVRYSVQFQGEFELHILNGSWENSQACWLTTLNECDLTADLASDSDYNLRVQARCGEAASRWTNLPRPFNREQTRLTIPIVGVRVSGTSAQVDLPDLPSTLELFLTYWRKGQKIKVSPLKVPQKWRPFHMSGLQEGATYCLFAQVYFPSSNRSTSSEDQCFHVPDSSLCLLGPVTVFFALVLLVVLVPVLLWTARHFFFILLHNCWHQEPLPAALIHDVEDEMIYLIKLDHGEEHHAILVLEPSHTGTQMSPI</sequence>
<dbReference type="InterPro" id="IPR036116">
    <property type="entry name" value="FN3_sf"/>
</dbReference>
<dbReference type="Pfam" id="PF01108">
    <property type="entry name" value="Tissue_fac"/>
    <property type="match status" value="1"/>
</dbReference>
<dbReference type="CDD" id="cd00063">
    <property type="entry name" value="FN3"/>
    <property type="match status" value="1"/>
</dbReference>
<evidence type="ECO:0000313" key="4">
    <source>
        <dbReference type="Proteomes" id="UP000261540"/>
    </source>
</evidence>
<dbReference type="Gene3D" id="2.60.40.10">
    <property type="entry name" value="Immunoglobulins"/>
    <property type="match status" value="2"/>
</dbReference>
<dbReference type="GO" id="GO:0042015">
    <property type="term" value="F:interleukin-20 binding"/>
    <property type="evidence" value="ECO:0007669"/>
    <property type="project" value="TreeGrafter"/>
</dbReference>
<keyword evidence="1" id="KW-0812">Transmembrane</keyword>
<name>A0A3B3SR44_9TELE</name>
<dbReference type="GO" id="GO:0004896">
    <property type="term" value="F:cytokine receptor activity"/>
    <property type="evidence" value="ECO:0007669"/>
    <property type="project" value="TreeGrafter"/>
</dbReference>
<dbReference type="AlphaFoldDB" id="A0A3B3SR44"/>
<evidence type="ECO:0000256" key="1">
    <source>
        <dbReference type="SAM" id="Phobius"/>
    </source>
</evidence>
<dbReference type="Proteomes" id="UP000261540">
    <property type="component" value="Unplaced"/>
</dbReference>
<proteinExistence type="predicted"/>
<keyword evidence="4" id="KW-1185">Reference proteome</keyword>
<reference evidence="3" key="1">
    <citation type="submission" date="2025-08" db="UniProtKB">
        <authorList>
            <consortium name="Ensembl"/>
        </authorList>
    </citation>
    <scope>IDENTIFICATION</scope>
</reference>
<accession>A0A3B3SR44</accession>
<dbReference type="PANTHER" id="PTHR20859:SF48">
    <property type="entry name" value="INTERLEUKIN-20 RECEPTOR SUBUNIT BETA"/>
    <property type="match status" value="1"/>
</dbReference>
<dbReference type="STRING" id="1676925.ENSPKIP00000032805"/>
<dbReference type="InterPro" id="IPR013783">
    <property type="entry name" value="Ig-like_fold"/>
</dbReference>
<reference evidence="3" key="2">
    <citation type="submission" date="2025-09" db="UniProtKB">
        <authorList>
            <consortium name="Ensembl"/>
        </authorList>
    </citation>
    <scope>IDENTIFICATION</scope>
</reference>
<evidence type="ECO:0000313" key="3">
    <source>
        <dbReference type="Ensembl" id="ENSPKIP00000032805.1"/>
    </source>
</evidence>
<keyword evidence="1" id="KW-0472">Membrane</keyword>